<reference evidence="2 3" key="1">
    <citation type="submission" date="2020-07" db="EMBL/GenBank/DDBJ databases">
        <authorList>
            <person name="Zhuang K."/>
            <person name="Ran Y."/>
        </authorList>
    </citation>
    <scope>NUCLEOTIDE SEQUENCE [LARGE SCALE GENOMIC DNA]</scope>
    <source>
        <strain evidence="2 3">WCH-YHL-001</strain>
    </source>
</reference>
<evidence type="ECO:0000313" key="3">
    <source>
        <dbReference type="Proteomes" id="UP000515512"/>
    </source>
</evidence>
<feature type="signal peptide" evidence="1">
    <location>
        <begin position="1"/>
        <end position="32"/>
    </location>
</feature>
<feature type="chain" id="PRO_5028273200" evidence="1">
    <location>
        <begin position="33"/>
        <end position="150"/>
    </location>
</feature>
<gene>
    <name evidence="2" type="ORF">H0264_28845</name>
</gene>
<keyword evidence="1" id="KW-0732">Signal</keyword>
<evidence type="ECO:0000313" key="2">
    <source>
        <dbReference type="EMBL" id="QLY29258.1"/>
    </source>
</evidence>
<dbReference type="EMBL" id="CP059399">
    <property type="protein sequence ID" value="QLY29258.1"/>
    <property type="molecule type" value="Genomic_DNA"/>
</dbReference>
<sequence>MIINFIRRTIVPIGTSLIAIAAATTIAAPANASERREIVCNGNALMPKSIDTVHIQYGFTVDCTGRPEILAANTTLKKLQDGKVTNHSSRPNEVITLDASNRAEVWYTASCSLTSQQLGFFYTEVTLGAIGGGGADIREITPSNSMPLYC</sequence>
<dbReference type="KEGG" id="nhu:H0264_28845"/>
<name>A0A7D6ZAT6_9NOCA</name>
<accession>A0A7D6ZAT6</accession>
<dbReference type="AlphaFoldDB" id="A0A7D6ZAT6"/>
<proteinExistence type="predicted"/>
<organism evidence="2 3">
    <name type="scientific">Nocardia huaxiensis</name>
    <dbReference type="NCBI Taxonomy" id="2755382"/>
    <lineage>
        <taxon>Bacteria</taxon>
        <taxon>Bacillati</taxon>
        <taxon>Actinomycetota</taxon>
        <taxon>Actinomycetes</taxon>
        <taxon>Mycobacteriales</taxon>
        <taxon>Nocardiaceae</taxon>
        <taxon>Nocardia</taxon>
    </lineage>
</organism>
<dbReference type="RefSeq" id="WP_181580463.1">
    <property type="nucleotide sequence ID" value="NZ_CP059399.1"/>
</dbReference>
<evidence type="ECO:0000256" key="1">
    <source>
        <dbReference type="SAM" id="SignalP"/>
    </source>
</evidence>
<keyword evidence="3" id="KW-1185">Reference proteome</keyword>
<dbReference type="Proteomes" id="UP000515512">
    <property type="component" value="Chromosome"/>
</dbReference>
<protein>
    <submittedName>
        <fullName evidence="2">Uncharacterized protein</fullName>
    </submittedName>
</protein>